<dbReference type="EMBL" id="MN740809">
    <property type="protein sequence ID" value="QHU12773.1"/>
    <property type="molecule type" value="Genomic_DNA"/>
</dbReference>
<accession>A0A6C0K5P7</accession>
<dbReference type="AlphaFoldDB" id="A0A6C0K5P7"/>
<reference evidence="1" key="1">
    <citation type="journal article" date="2020" name="Nature">
        <title>Giant virus diversity and host interactions through global metagenomics.</title>
        <authorList>
            <person name="Schulz F."/>
            <person name="Roux S."/>
            <person name="Paez-Espino D."/>
            <person name="Jungbluth S."/>
            <person name="Walsh D.A."/>
            <person name="Denef V.J."/>
            <person name="McMahon K.D."/>
            <person name="Konstantinidis K.T."/>
            <person name="Eloe-Fadrosh E.A."/>
            <person name="Kyrpides N.C."/>
            <person name="Woyke T."/>
        </authorList>
    </citation>
    <scope>NUCLEOTIDE SEQUENCE</scope>
    <source>
        <strain evidence="1">GVMAG-S-1101172-89</strain>
    </source>
</reference>
<protein>
    <submittedName>
        <fullName evidence="1">Uncharacterized protein</fullName>
    </submittedName>
</protein>
<name>A0A6C0K5P7_9ZZZZ</name>
<organism evidence="1">
    <name type="scientific">viral metagenome</name>
    <dbReference type="NCBI Taxonomy" id="1070528"/>
    <lineage>
        <taxon>unclassified sequences</taxon>
        <taxon>metagenomes</taxon>
        <taxon>organismal metagenomes</taxon>
    </lineage>
</organism>
<sequence length="180" mass="19282">MKYSVVVTGLALLVVANVLMAYRYSRREYFQATPNIKPNLPTQAAMTQATSGGQVRGNLQMGEVTAPNTSTLKEGFNTFLLSNAGGAKDKYEAIGNYDGVVLSTGNNVSSWRYTAPNEKLLGDEFVPGDDNLFLFKNNQCKPECCGASFSCGGGCVCTTPQQRQYLASRGGNQTAPADNP</sequence>
<evidence type="ECO:0000313" key="1">
    <source>
        <dbReference type="EMBL" id="QHU12773.1"/>
    </source>
</evidence>
<proteinExistence type="predicted"/>